<reference evidence="8 9" key="1">
    <citation type="submission" date="2019-03" db="EMBL/GenBank/DDBJ databases">
        <title>Genomic Encyclopedia of Archaeal and Bacterial Type Strains, Phase II (KMG-II): from individual species to whole genera.</title>
        <authorList>
            <person name="Goeker M."/>
        </authorList>
    </citation>
    <scope>NUCLEOTIDE SEQUENCE [LARGE SCALE GENOMIC DNA]</scope>
    <source>
        <strain evidence="8 9">DSM 15388</strain>
    </source>
</reference>
<feature type="coiled-coil region" evidence="6">
    <location>
        <begin position="145"/>
        <end position="179"/>
    </location>
</feature>
<protein>
    <submittedName>
        <fullName evidence="8">Outer membrane efflux protein</fullName>
    </submittedName>
</protein>
<evidence type="ECO:0000313" key="8">
    <source>
        <dbReference type="EMBL" id="TCS35691.1"/>
    </source>
</evidence>
<dbReference type="GO" id="GO:0015562">
    <property type="term" value="F:efflux transmembrane transporter activity"/>
    <property type="evidence" value="ECO:0007669"/>
    <property type="project" value="InterPro"/>
</dbReference>
<evidence type="ECO:0000256" key="7">
    <source>
        <dbReference type="SAM" id="SignalP"/>
    </source>
</evidence>
<evidence type="ECO:0000256" key="2">
    <source>
        <dbReference type="ARBA" id="ARBA00022452"/>
    </source>
</evidence>
<dbReference type="AlphaFoldDB" id="A0A4R3HU61"/>
<gene>
    <name evidence="8" type="ORF">BCF53_1311</name>
</gene>
<dbReference type="RefSeq" id="WP_132704163.1">
    <property type="nucleotide sequence ID" value="NZ_SLZR01000031.1"/>
</dbReference>
<dbReference type="GO" id="GO:0009279">
    <property type="term" value="C:cell outer membrane"/>
    <property type="evidence" value="ECO:0007669"/>
    <property type="project" value="UniProtKB-SubCell"/>
</dbReference>
<sequence>MRSLKAYGALAVLLLPFAASALAKDLPALALDEQWNIVQSDSYDMVKARNDLRLAADELDIKWWDDADIKLTGSSTYDLDAEDNSYAVTLDASVPLNSKLEIGSSVSTDDEAEIYSTYKPFALSDITPEMVEAYELAVLALEYTRQDLKTELESAFLNLVTAQQEYEIAELDLAIAEQVLESVRGAFELGESSSSDLIDAQKDVIDAREDLYETLVSVAEAEQSYQELLGEDVNTDVSNLVNFQGLQALVEERQKSIESLQDADAKSEELRTLAVELISLKAQLANIYDYDPDLTLGANYDIDDEVFTASLSVNLSPAQFGKEDQADAAMEVTLKEMELADEKLSLAVQLNVNRKKVEIAEAALESNLSALEQEEINTREAEYLFEVGERTALELSQQRLALQLSQVTTFVSLVEVYQAQSDLAELF</sequence>
<keyword evidence="5" id="KW-0998">Cell outer membrane</keyword>
<evidence type="ECO:0000313" key="9">
    <source>
        <dbReference type="Proteomes" id="UP000295793"/>
    </source>
</evidence>
<proteinExistence type="predicted"/>
<dbReference type="GO" id="GO:0015288">
    <property type="term" value="F:porin activity"/>
    <property type="evidence" value="ECO:0007669"/>
    <property type="project" value="TreeGrafter"/>
</dbReference>
<dbReference type="PANTHER" id="PTHR30026">
    <property type="entry name" value="OUTER MEMBRANE PROTEIN TOLC"/>
    <property type="match status" value="1"/>
</dbReference>
<evidence type="ECO:0000256" key="3">
    <source>
        <dbReference type="ARBA" id="ARBA00022692"/>
    </source>
</evidence>
<comment type="subcellular location">
    <subcellularLocation>
        <location evidence="1">Cell outer membrane</location>
    </subcellularLocation>
</comment>
<organism evidence="8 9">
    <name type="scientific">Reinekea marinisedimentorum</name>
    <dbReference type="NCBI Taxonomy" id="230495"/>
    <lineage>
        <taxon>Bacteria</taxon>
        <taxon>Pseudomonadati</taxon>
        <taxon>Pseudomonadota</taxon>
        <taxon>Gammaproteobacteria</taxon>
        <taxon>Oceanospirillales</taxon>
        <taxon>Saccharospirillaceae</taxon>
        <taxon>Reinekea</taxon>
    </lineage>
</organism>
<name>A0A4R3HU61_9GAMM</name>
<comment type="caution">
    <text evidence="8">The sequence shown here is derived from an EMBL/GenBank/DDBJ whole genome shotgun (WGS) entry which is preliminary data.</text>
</comment>
<dbReference type="PANTHER" id="PTHR30026:SF20">
    <property type="entry name" value="OUTER MEMBRANE PROTEIN TOLC"/>
    <property type="match status" value="1"/>
</dbReference>
<keyword evidence="9" id="KW-1185">Reference proteome</keyword>
<evidence type="ECO:0000256" key="5">
    <source>
        <dbReference type="ARBA" id="ARBA00023237"/>
    </source>
</evidence>
<keyword evidence="4" id="KW-0472">Membrane</keyword>
<feature type="signal peptide" evidence="7">
    <location>
        <begin position="1"/>
        <end position="23"/>
    </location>
</feature>
<dbReference type="EMBL" id="SLZR01000031">
    <property type="protein sequence ID" value="TCS35691.1"/>
    <property type="molecule type" value="Genomic_DNA"/>
</dbReference>
<feature type="chain" id="PRO_5020817308" evidence="7">
    <location>
        <begin position="24"/>
        <end position="427"/>
    </location>
</feature>
<keyword evidence="3" id="KW-0812">Transmembrane</keyword>
<evidence type="ECO:0000256" key="6">
    <source>
        <dbReference type="SAM" id="Coils"/>
    </source>
</evidence>
<dbReference type="OrthoDB" id="176948at2"/>
<keyword evidence="6" id="KW-0175">Coiled coil</keyword>
<evidence type="ECO:0000256" key="1">
    <source>
        <dbReference type="ARBA" id="ARBA00004442"/>
    </source>
</evidence>
<dbReference type="Gene3D" id="1.20.1600.10">
    <property type="entry name" value="Outer membrane efflux proteins (OEP)"/>
    <property type="match status" value="1"/>
</dbReference>
<keyword evidence="7" id="KW-0732">Signal</keyword>
<evidence type="ECO:0000256" key="4">
    <source>
        <dbReference type="ARBA" id="ARBA00023136"/>
    </source>
</evidence>
<dbReference type="SUPFAM" id="SSF56954">
    <property type="entry name" value="Outer membrane efflux proteins (OEP)"/>
    <property type="match status" value="1"/>
</dbReference>
<accession>A0A4R3HU61</accession>
<dbReference type="GO" id="GO:1990281">
    <property type="term" value="C:efflux pump complex"/>
    <property type="evidence" value="ECO:0007669"/>
    <property type="project" value="TreeGrafter"/>
</dbReference>
<keyword evidence="2" id="KW-1134">Transmembrane beta strand</keyword>
<dbReference type="InterPro" id="IPR051906">
    <property type="entry name" value="TolC-like"/>
</dbReference>
<dbReference type="Proteomes" id="UP000295793">
    <property type="component" value="Unassembled WGS sequence"/>
</dbReference>